<name>A0A837IE19_9BACT</name>
<dbReference type="EMBL" id="LCKO01000008">
    <property type="protein sequence ID" value="KKT99638.1"/>
    <property type="molecule type" value="Genomic_DNA"/>
</dbReference>
<sequence>MAIKRIPGTAWLARVKPVFSTRTIIKKKGMLITKDVNVSLMGSILIFLEKMRKVAQIISLTMTKIFPLMESEESEWPVRKGSRARMSVPPIAMVRPNHSRRLRVSLRKIILPRIIKIGLLDSRIEASMEVVAWRP</sequence>
<evidence type="ECO:0000313" key="1">
    <source>
        <dbReference type="EMBL" id="KKT99638.1"/>
    </source>
</evidence>
<reference evidence="1 2" key="1">
    <citation type="journal article" date="2015" name="Nature">
        <title>rRNA introns, odd ribosomes, and small enigmatic genomes across a large radiation of phyla.</title>
        <authorList>
            <person name="Brown C.T."/>
            <person name="Hug L.A."/>
            <person name="Thomas B.C."/>
            <person name="Sharon I."/>
            <person name="Castelle C.J."/>
            <person name="Singh A."/>
            <person name="Wilkins M.J."/>
            <person name="Williams K.H."/>
            <person name="Banfield J.F."/>
        </authorList>
    </citation>
    <scope>NUCLEOTIDE SEQUENCE [LARGE SCALE GENOMIC DNA]</scope>
</reference>
<dbReference type="Proteomes" id="UP000034078">
    <property type="component" value="Unassembled WGS sequence"/>
</dbReference>
<dbReference type="AlphaFoldDB" id="A0A837IE19"/>
<organism evidence="1 2">
    <name type="scientific">Candidatus Collierbacteria bacterium GW2011_GWB2_45_17</name>
    <dbReference type="NCBI Taxonomy" id="1618388"/>
    <lineage>
        <taxon>Bacteria</taxon>
        <taxon>Candidatus Collieribacteriota</taxon>
    </lineage>
</organism>
<proteinExistence type="predicted"/>
<protein>
    <submittedName>
        <fullName evidence="1">Uncharacterized protein</fullName>
    </submittedName>
</protein>
<comment type="caution">
    <text evidence="1">The sequence shown here is derived from an EMBL/GenBank/DDBJ whole genome shotgun (WGS) entry which is preliminary data.</text>
</comment>
<evidence type="ECO:0000313" key="2">
    <source>
        <dbReference type="Proteomes" id="UP000034078"/>
    </source>
</evidence>
<accession>A0A837IE19</accession>
<gene>
    <name evidence="1" type="ORF">UX01_C0008G0006</name>
</gene>